<accession>A0A419I2C2</accession>
<dbReference type="InterPro" id="IPR011008">
    <property type="entry name" value="Dimeric_a/b-barrel"/>
</dbReference>
<dbReference type="Gene3D" id="3.30.70.1060">
    <property type="entry name" value="Dimeric alpha+beta barrel"/>
    <property type="match status" value="1"/>
</dbReference>
<comment type="caution">
    <text evidence="2">The sequence shown here is derived from an EMBL/GenBank/DDBJ whole genome shotgun (WGS) entry which is preliminary data.</text>
</comment>
<dbReference type="GO" id="GO:0016853">
    <property type="term" value="F:isomerase activity"/>
    <property type="evidence" value="ECO:0007669"/>
    <property type="project" value="UniProtKB-KW"/>
</dbReference>
<dbReference type="AlphaFoldDB" id="A0A419I2C2"/>
<evidence type="ECO:0000313" key="2">
    <source>
        <dbReference type="EMBL" id="RJQ84009.1"/>
    </source>
</evidence>
<evidence type="ECO:0000259" key="1">
    <source>
        <dbReference type="Pfam" id="PF02426"/>
    </source>
</evidence>
<dbReference type="InterPro" id="IPR026029">
    <property type="entry name" value="MLI_dom"/>
</dbReference>
<dbReference type="Pfam" id="PF02426">
    <property type="entry name" value="MIase"/>
    <property type="match status" value="1"/>
</dbReference>
<name>A0A419I2C2_9PSEU</name>
<proteinExistence type="predicted"/>
<organism evidence="2 3">
    <name type="scientific">Amycolatopsis panacis</name>
    <dbReference type="NCBI Taxonomy" id="2340917"/>
    <lineage>
        <taxon>Bacteria</taxon>
        <taxon>Bacillati</taxon>
        <taxon>Actinomycetota</taxon>
        <taxon>Actinomycetes</taxon>
        <taxon>Pseudonocardiales</taxon>
        <taxon>Pseudonocardiaceae</taxon>
        <taxon>Amycolatopsis</taxon>
    </lineage>
</organism>
<reference evidence="2 3" key="1">
    <citation type="submission" date="2018-09" db="EMBL/GenBank/DDBJ databases">
        <title>YIM PH 21725 draft genome.</title>
        <authorList>
            <person name="Miao C."/>
        </authorList>
    </citation>
    <scope>NUCLEOTIDE SEQUENCE [LARGE SCALE GENOMIC DNA]</scope>
    <source>
        <strain evidence="3">YIM PH21725</strain>
    </source>
</reference>
<dbReference type="EMBL" id="QZFV01000090">
    <property type="protein sequence ID" value="RJQ84009.1"/>
    <property type="molecule type" value="Genomic_DNA"/>
</dbReference>
<keyword evidence="2" id="KW-0413">Isomerase</keyword>
<dbReference type="OrthoDB" id="4426588at2"/>
<keyword evidence="3" id="KW-1185">Reference proteome</keyword>
<gene>
    <name evidence="2" type="ORF">D5S19_18550</name>
</gene>
<sequence length="99" mass="10545">MDTAGVFALPAEARAEVVAREQRAGLALMKAGTLKSIWRVPGKHRNVGIWSARDADELHTVLSSLPIFPYASFDVTALATHPLITGDYAFARAGASSAH</sequence>
<dbReference type="Proteomes" id="UP000285112">
    <property type="component" value="Unassembled WGS sequence"/>
</dbReference>
<evidence type="ECO:0000313" key="3">
    <source>
        <dbReference type="Proteomes" id="UP000285112"/>
    </source>
</evidence>
<feature type="domain" description="Muconolactone isomerase" evidence="1">
    <location>
        <begin position="8"/>
        <end position="82"/>
    </location>
</feature>
<protein>
    <submittedName>
        <fullName evidence="2">Muconolactone delta-isomerase</fullName>
    </submittedName>
</protein>
<dbReference type="SUPFAM" id="SSF54909">
    <property type="entry name" value="Dimeric alpha+beta barrel"/>
    <property type="match status" value="1"/>
</dbReference>